<dbReference type="InterPro" id="IPR014052">
    <property type="entry name" value="DNA_primase_ssu_euk/arc"/>
</dbReference>
<dbReference type="FunFam" id="3.90.920.10:FF:000001">
    <property type="entry name" value="DNA primase"/>
    <property type="match status" value="1"/>
</dbReference>
<evidence type="ECO:0000256" key="2">
    <source>
        <dbReference type="ARBA" id="ARBA00001946"/>
    </source>
</evidence>
<dbReference type="Pfam" id="PF01896">
    <property type="entry name" value="DNA_primase_S"/>
    <property type="match status" value="1"/>
</dbReference>
<keyword evidence="4 12" id="KW-0240">DNA-directed RNA polymerase</keyword>
<evidence type="ECO:0000256" key="4">
    <source>
        <dbReference type="ARBA" id="ARBA00022478"/>
    </source>
</evidence>
<protein>
    <recommendedName>
        <fullName evidence="12">DNA primase</fullName>
        <ecNumber evidence="12">2.7.7.-</ecNumber>
    </recommendedName>
</protein>
<dbReference type="Proteomes" id="UP000694866">
    <property type="component" value="Unplaced"/>
</dbReference>
<accession>A0A9R1T5X8</accession>
<dbReference type="AlphaFoldDB" id="A0A9R1T5X8"/>
<dbReference type="CTD" id="136033902"/>
<evidence type="ECO:0000256" key="12">
    <source>
        <dbReference type="RuleBase" id="RU003514"/>
    </source>
</evidence>
<keyword evidence="7" id="KW-0548">Nucleotidyltransferase</keyword>
<dbReference type="KEGG" id="fas:105267030"/>
<keyword evidence="13" id="KW-1185">Reference proteome</keyword>
<keyword evidence="11" id="KW-0804">Transcription</keyword>
<dbReference type="PANTHER" id="PTHR10536">
    <property type="entry name" value="DNA PRIMASE SMALL SUBUNIT"/>
    <property type="match status" value="1"/>
</dbReference>
<dbReference type="EC" id="2.7.7.-" evidence="12"/>
<keyword evidence="5 12" id="KW-0639">Primosome</keyword>
<evidence type="ECO:0000313" key="13">
    <source>
        <dbReference type="Proteomes" id="UP000694866"/>
    </source>
</evidence>
<proteinExistence type="inferred from homology"/>
<comment type="cofactor">
    <cofactor evidence="1">
        <name>Mn(2+)</name>
        <dbReference type="ChEBI" id="CHEBI:29035"/>
    </cofactor>
</comment>
<reference evidence="14" key="1">
    <citation type="submission" date="2025-08" db="UniProtKB">
        <authorList>
            <consortium name="RefSeq"/>
        </authorList>
    </citation>
    <scope>IDENTIFICATION</scope>
    <source>
        <strain evidence="14">USDA-PBARC FA_bdor</strain>
        <tissue evidence="14">Whole organism</tissue>
    </source>
</reference>
<dbReference type="GeneID" id="105267030"/>
<evidence type="ECO:0000256" key="1">
    <source>
        <dbReference type="ARBA" id="ARBA00001936"/>
    </source>
</evidence>
<comment type="similarity">
    <text evidence="3 12">Belongs to the eukaryotic-type primase small subunit family.</text>
</comment>
<dbReference type="CDD" id="cd04860">
    <property type="entry name" value="AE_Prim_S"/>
    <property type="match status" value="1"/>
</dbReference>
<dbReference type="GO" id="GO:0046872">
    <property type="term" value="F:metal ion binding"/>
    <property type="evidence" value="ECO:0007669"/>
    <property type="project" value="UniProtKB-KW"/>
</dbReference>
<evidence type="ECO:0000256" key="11">
    <source>
        <dbReference type="ARBA" id="ARBA00023163"/>
    </source>
</evidence>
<dbReference type="NCBIfam" id="TIGR00335">
    <property type="entry name" value="primase_sml"/>
    <property type="match status" value="1"/>
</dbReference>
<organism evidence="13 14">
    <name type="scientific">Fopius arisanus</name>
    <dbReference type="NCBI Taxonomy" id="64838"/>
    <lineage>
        <taxon>Eukaryota</taxon>
        <taxon>Metazoa</taxon>
        <taxon>Ecdysozoa</taxon>
        <taxon>Arthropoda</taxon>
        <taxon>Hexapoda</taxon>
        <taxon>Insecta</taxon>
        <taxon>Pterygota</taxon>
        <taxon>Neoptera</taxon>
        <taxon>Endopterygota</taxon>
        <taxon>Hymenoptera</taxon>
        <taxon>Apocrita</taxon>
        <taxon>Ichneumonoidea</taxon>
        <taxon>Braconidae</taxon>
        <taxon>Opiinae</taxon>
        <taxon>Fopius</taxon>
    </lineage>
</organism>
<evidence type="ECO:0000256" key="5">
    <source>
        <dbReference type="ARBA" id="ARBA00022515"/>
    </source>
</evidence>
<evidence type="ECO:0000256" key="7">
    <source>
        <dbReference type="ARBA" id="ARBA00022695"/>
    </source>
</evidence>
<dbReference type="GO" id="GO:0005658">
    <property type="term" value="C:alpha DNA polymerase:primase complex"/>
    <property type="evidence" value="ECO:0007669"/>
    <property type="project" value="UniProtKB-ARBA"/>
</dbReference>
<name>A0A9R1T5X8_9HYME</name>
<dbReference type="Gene3D" id="3.90.920.10">
    <property type="entry name" value="DNA primase, PRIM domain"/>
    <property type="match status" value="1"/>
</dbReference>
<evidence type="ECO:0000313" key="14">
    <source>
        <dbReference type="RefSeq" id="XP_011303904.1"/>
    </source>
</evidence>
<evidence type="ECO:0000256" key="3">
    <source>
        <dbReference type="ARBA" id="ARBA00009762"/>
    </source>
</evidence>
<dbReference type="SUPFAM" id="SSF56747">
    <property type="entry name" value="Prim-pol domain"/>
    <property type="match status" value="1"/>
</dbReference>
<evidence type="ECO:0000256" key="9">
    <source>
        <dbReference type="ARBA" id="ARBA00022723"/>
    </source>
</evidence>
<dbReference type="GO" id="GO:0006269">
    <property type="term" value="P:DNA replication, synthesis of primer"/>
    <property type="evidence" value="ECO:0007669"/>
    <property type="project" value="UniProtKB-KW"/>
</dbReference>
<dbReference type="OrthoDB" id="19606at2759"/>
<evidence type="ECO:0000256" key="10">
    <source>
        <dbReference type="ARBA" id="ARBA00022833"/>
    </source>
</evidence>
<dbReference type="GO" id="GO:0006270">
    <property type="term" value="P:DNA replication initiation"/>
    <property type="evidence" value="ECO:0007669"/>
    <property type="project" value="UniProtKB-ARBA"/>
</dbReference>
<keyword evidence="10" id="KW-0862">Zinc</keyword>
<gene>
    <name evidence="14" type="primary">DNApol-alpha50</name>
</gene>
<evidence type="ECO:0000256" key="6">
    <source>
        <dbReference type="ARBA" id="ARBA00022679"/>
    </source>
</evidence>
<dbReference type="RefSeq" id="XP_011303904.1">
    <property type="nucleotide sequence ID" value="XM_011305602.1"/>
</dbReference>
<keyword evidence="9" id="KW-0479">Metal-binding</keyword>
<keyword evidence="8 12" id="KW-0235">DNA replication</keyword>
<sequence length="408" mass="47997">MDNLEDLLPVYYSRLFPFNDYYRWLSYGKGENFHNREFSFTLGEDVYIRYQAFNNIKQLENEIKRILPFKIDIGAIYTVCPKPERRVVNLVPVQRELVFDIDMTDYDEVRACCSGAEICNKCWKYMDIACKILDTALREDFGFNHIIWIFSGRRGIHAWVCDPLARSLDTTTRGAVAEYLQLISGGEYTKKKVNLPGEKIHPAVKRALKIISPKFVSMCVEEQQMLENQENIQKFLAIFPDDTARAEIKELFDKCNKGVDRWYVFENYVKEQMQSNKRWRHRHIIEEIMIQYCYPRLDINVTKGMNHLLKSPFCVHPKTGKVCIPFNPRTVEKFDPSTVPTINVLIDEINAYDTKEKNIEGGIENTKKIKDYKKTSLNKSLHLFQEFLRNLEDARKNEKDSLKNTMEF</sequence>
<evidence type="ECO:0000256" key="8">
    <source>
        <dbReference type="ARBA" id="ARBA00022705"/>
    </source>
</evidence>
<dbReference type="InterPro" id="IPR002755">
    <property type="entry name" value="DNA_primase_S"/>
</dbReference>
<comment type="cofactor">
    <cofactor evidence="2">
        <name>Mg(2+)</name>
        <dbReference type="ChEBI" id="CHEBI:18420"/>
    </cofactor>
</comment>
<dbReference type="GO" id="GO:0003899">
    <property type="term" value="F:DNA-directed RNA polymerase activity"/>
    <property type="evidence" value="ECO:0007669"/>
    <property type="project" value="InterPro"/>
</dbReference>
<keyword evidence="6 12" id="KW-0808">Transferase</keyword>